<sequence>MAAALGTAAVVTMAAATGNEDGGEGGGEGGSRRRGTLGVDELGQDLKTFPHLKVFTWSSCPQPMKFPVLEWTCKKRGIELRLSATELADNNAIELELRQKLLPDSNRILRGAYLVNHGRYYGRYMKKKNGSGGLANALSIPPNWLVIVALRAHFGDILTCRKNAPESHCSHAREAGGGGTWAGQCQEGDELALRALEPDRCEVPGRTLSPGQRERGHPGFLLAWVGPSRRGRRGTGRGRRRRWGGGVVGGKVLNHLAADDV</sequence>
<dbReference type="Proteomes" id="UP001218188">
    <property type="component" value="Unassembled WGS sequence"/>
</dbReference>
<keyword evidence="3" id="KW-1185">Reference proteome</keyword>
<proteinExistence type="predicted"/>
<dbReference type="EMBL" id="JARJCM010000021">
    <property type="protein sequence ID" value="KAJ7040588.1"/>
    <property type="molecule type" value="Genomic_DNA"/>
</dbReference>
<dbReference type="AlphaFoldDB" id="A0AAD6T710"/>
<comment type="caution">
    <text evidence="2">The sequence shown here is derived from an EMBL/GenBank/DDBJ whole genome shotgun (WGS) entry which is preliminary data.</text>
</comment>
<organism evidence="2 3">
    <name type="scientific">Mycena alexandri</name>
    <dbReference type="NCBI Taxonomy" id="1745969"/>
    <lineage>
        <taxon>Eukaryota</taxon>
        <taxon>Fungi</taxon>
        <taxon>Dikarya</taxon>
        <taxon>Basidiomycota</taxon>
        <taxon>Agaricomycotina</taxon>
        <taxon>Agaricomycetes</taxon>
        <taxon>Agaricomycetidae</taxon>
        <taxon>Agaricales</taxon>
        <taxon>Marasmiineae</taxon>
        <taxon>Mycenaceae</taxon>
        <taxon>Mycena</taxon>
    </lineage>
</organism>
<name>A0AAD6T710_9AGAR</name>
<evidence type="ECO:0000313" key="3">
    <source>
        <dbReference type="Proteomes" id="UP001218188"/>
    </source>
</evidence>
<accession>A0AAD6T710</accession>
<evidence type="ECO:0000256" key="1">
    <source>
        <dbReference type="SAM" id="MobiDB-lite"/>
    </source>
</evidence>
<feature type="region of interest" description="Disordered" evidence="1">
    <location>
        <begin position="16"/>
        <end position="37"/>
    </location>
</feature>
<evidence type="ECO:0000313" key="2">
    <source>
        <dbReference type="EMBL" id="KAJ7040588.1"/>
    </source>
</evidence>
<reference evidence="2" key="1">
    <citation type="submission" date="2023-03" db="EMBL/GenBank/DDBJ databases">
        <title>Massive genome expansion in bonnet fungi (Mycena s.s.) driven by repeated elements and novel gene families across ecological guilds.</title>
        <authorList>
            <consortium name="Lawrence Berkeley National Laboratory"/>
            <person name="Harder C.B."/>
            <person name="Miyauchi S."/>
            <person name="Viragh M."/>
            <person name="Kuo A."/>
            <person name="Thoen E."/>
            <person name="Andreopoulos B."/>
            <person name="Lu D."/>
            <person name="Skrede I."/>
            <person name="Drula E."/>
            <person name="Henrissat B."/>
            <person name="Morin E."/>
            <person name="Kohler A."/>
            <person name="Barry K."/>
            <person name="LaButti K."/>
            <person name="Morin E."/>
            <person name="Salamov A."/>
            <person name="Lipzen A."/>
            <person name="Mereny Z."/>
            <person name="Hegedus B."/>
            <person name="Baldrian P."/>
            <person name="Stursova M."/>
            <person name="Weitz H."/>
            <person name="Taylor A."/>
            <person name="Grigoriev I.V."/>
            <person name="Nagy L.G."/>
            <person name="Martin F."/>
            <person name="Kauserud H."/>
        </authorList>
    </citation>
    <scope>NUCLEOTIDE SEQUENCE</scope>
    <source>
        <strain evidence="2">CBHHK200</strain>
    </source>
</reference>
<protein>
    <submittedName>
        <fullName evidence="2">Uncharacterized protein</fullName>
    </submittedName>
</protein>
<gene>
    <name evidence="2" type="ORF">C8F04DRAFT_1177928</name>
</gene>